<feature type="transmembrane region" description="Helical" evidence="15">
    <location>
        <begin position="75"/>
        <end position="96"/>
    </location>
</feature>
<feature type="transmembrane region" description="Helical" evidence="15">
    <location>
        <begin position="117"/>
        <end position="135"/>
    </location>
</feature>
<keyword evidence="7" id="KW-0249">Electron transport</keyword>
<dbReference type="InterPro" id="IPR039261">
    <property type="entry name" value="FNR_nucleotide-bd"/>
</dbReference>
<dbReference type="SFLD" id="SFLDG01168">
    <property type="entry name" value="Ferric_reductase_subgroup_(FRE"/>
    <property type="match status" value="1"/>
</dbReference>
<dbReference type="SFLD" id="SFLDS00052">
    <property type="entry name" value="Ferric_Reductase_Domain"/>
    <property type="match status" value="1"/>
</dbReference>
<keyword evidence="12" id="KW-0325">Glycoprotein</keyword>
<dbReference type="InterPro" id="IPR017927">
    <property type="entry name" value="FAD-bd_FR_type"/>
</dbReference>
<dbReference type="STRING" id="879819.A0A0J0XBN7"/>
<evidence type="ECO:0000256" key="1">
    <source>
        <dbReference type="ARBA" id="ARBA00004651"/>
    </source>
</evidence>
<evidence type="ECO:0000256" key="6">
    <source>
        <dbReference type="ARBA" id="ARBA00022692"/>
    </source>
</evidence>
<accession>A0A0J0XBN7</accession>
<dbReference type="GO" id="GO:0006826">
    <property type="term" value="P:iron ion transport"/>
    <property type="evidence" value="ECO:0007669"/>
    <property type="project" value="TreeGrafter"/>
</dbReference>
<name>A0A0J0XBN7_9TREE</name>
<dbReference type="SUPFAM" id="SSF52343">
    <property type="entry name" value="Ferredoxin reductase-like, C-terminal NADP-linked domain"/>
    <property type="match status" value="1"/>
</dbReference>
<evidence type="ECO:0000256" key="12">
    <source>
        <dbReference type="ARBA" id="ARBA00023180"/>
    </source>
</evidence>
<feature type="domain" description="FAD-binding FR-type" evidence="16">
    <location>
        <begin position="226"/>
        <end position="331"/>
    </location>
</feature>
<keyword evidence="6 15" id="KW-0812">Transmembrane</keyword>
<evidence type="ECO:0000259" key="16">
    <source>
        <dbReference type="PROSITE" id="PS51384"/>
    </source>
</evidence>
<dbReference type="InterPro" id="IPR051410">
    <property type="entry name" value="Ferric/Cupric_Reductase"/>
</dbReference>
<dbReference type="GO" id="GO:0006879">
    <property type="term" value="P:intracellular iron ion homeostasis"/>
    <property type="evidence" value="ECO:0007669"/>
    <property type="project" value="TreeGrafter"/>
</dbReference>
<dbReference type="InterPro" id="IPR013130">
    <property type="entry name" value="Fe3_Rdtase_TM_dom"/>
</dbReference>
<dbReference type="InterPro" id="IPR013121">
    <property type="entry name" value="Fe_red_NAD-bd_6"/>
</dbReference>
<gene>
    <name evidence="17" type="ORF">CC85DRAFT_331559</name>
</gene>
<evidence type="ECO:0000256" key="5">
    <source>
        <dbReference type="ARBA" id="ARBA00022475"/>
    </source>
</evidence>
<dbReference type="Pfam" id="PF01794">
    <property type="entry name" value="Ferric_reduct"/>
    <property type="match status" value="1"/>
</dbReference>
<evidence type="ECO:0000256" key="4">
    <source>
        <dbReference type="ARBA" id="ARBA00022448"/>
    </source>
</evidence>
<dbReference type="OrthoDB" id="4494341at2759"/>
<reference evidence="17 18" key="1">
    <citation type="submission" date="2015-03" db="EMBL/GenBank/DDBJ databases">
        <title>Genomics and transcriptomics of the oil-accumulating basidiomycete yeast T. oleaginosus allow insights into substrate utilization and the diverse evolutionary trajectories of mating systems in fungi.</title>
        <authorList>
            <consortium name="DOE Joint Genome Institute"/>
            <person name="Kourist R."/>
            <person name="Kracht O."/>
            <person name="Bracharz F."/>
            <person name="Lipzen A."/>
            <person name="Nolan M."/>
            <person name="Ohm R."/>
            <person name="Grigoriev I."/>
            <person name="Sun S."/>
            <person name="Heitman J."/>
            <person name="Bruck T."/>
            <person name="Nowrousian M."/>
        </authorList>
    </citation>
    <scope>NUCLEOTIDE SEQUENCE [LARGE SCALE GENOMIC DNA]</scope>
    <source>
        <strain evidence="17 18">IBC0246</strain>
    </source>
</reference>
<dbReference type="GO" id="GO:0052851">
    <property type="term" value="F:ferric-chelate reductase (NADPH) activity"/>
    <property type="evidence" value="ECO:0007669"/>
    <property type="project" value="UniProtKB-EC"/>
</dbReference>
<feature type="compositionally biased region" description="Low complexity" evidence="14">
    <location>
        <begin position="449"/>
        <end position="464"/>
    </location>
</feature>
<keyword evidence="4" id="KW-0813">Transport</keyword>
<dbReference type="InterPro" id="IPR013112">
    <property type="entry name" value="FAD-bd_8"/>
</dbReference>
<keyword evidence="18" id="KW-1185">Reference proteome</keyword>
<protein>
    <recommendedName>
        <fullName evidence="3">ferric-chelate reductase (NADPH)</fullName>
        <ecNumber evidence="3">1.16.1.9</ecNumber>
    </recommendedName>
</protein>
<evidence type="ECO:0000256" key="14">
    <source>
        <dbReference type="SAM" id="MobiDB-lite"/>
    </source>
</evidence>
<dbReference type="PROSITE" id="PS51384">
    <property type="entry name" value="FAD_FR"/>
    <property type="match status" value="1"/>
</dbReference>
<keyword evidence="11 15" id="KW-0472">Membrane</keyword>
<keyword evidence="10" id="KW-0406">Ion transport</keyword>
<comment type="similarity">
    <text evidence="2">Belongs to the ferric reductase (FRE) family.</text>
</comment>
<proteinExistence type="inferred from homology"/>
<organism evidence="17 18">
    <name type="scientific">Cutaneotrichosporon oleaginosum</name>
    <dbReference type="NCBI Taxonomy" id="879819"/>
    <lineage>
        <taxon>Eukaryota</taxon>
        <taxon>Fungi</taxon>
        <taxon>Dikarya</taxon>
        <taxon>Basidiomycota</taxon>
        <taxon>Agaricomycotina</taxon>
        <taxon>Tremellomycetes</taxon>
        <taxon>Trichosporonales</taxon>
        <taxon>Trichosporonaceae</taxon>
        <taxon>Cutaneotrichosporon</taxon>
    </lineage>
</organism>
<evidence type="ECO:0000313" key="18">
    <source>
        <dbReference type="Proteomes" id="UP000053611"/>
    </source>
</evidence>
<keyword evidence="5" id="KW-1003">Cell membrane</keyword>
<feature type="region of interest" description="Disordered" evidence="14">
    <location>
        <begin position="449"/>
        <end position="473"/>
    </location>
</feature>
<evidence type="ECO:0000256" key="11">
    <source>
        <dbReference type="ARBA" id="ARBA00023136"/>
    </source>
</evidence>
<sequence>MIQPLLSVVVPLLEDTIPSPPPDRPRPPPEWKRIRKARRHAAMRYYCELFLVTAYTAGTFALSIFGSYFAGVLDYANPTGMVAVAQLPLIVGLVGRNNVLSMLTGASYDHINYLHRTSGRVCFFGALAHTFGWWLDRGLGRHAWTWRIYTAIPAMAGLTALTLFSFRIIRNRYHQLFRDVHIIAALMFLIMTYFHTPEYRVWVWPALLLWSLDRAVGLARMLYVYVRSRGSPTATVELLDADVLRVSVPVPFKWKAGTHAYLSVPGVSTIPWEQHPFTFANIPSPTPGPSPAVFLMRVHGGFTHQLRNALDSTISQFPATVEGPYGEPVDVRHYDSLLCIAGGSGITLCLSHFLDALAQADRGRAPTSLRLAWNTRKLAHVRTIAPLLETALENIANPDVRIRIDIHVTRSHASDEPTDPNVGFDSTLPFEAKPGEASPLLEHLRHLRGGSQSSYGSSRASVSSDGDEPRLSEDELFRSGLGPAAAAYAHVHFGRSLVTEMIRAEVSEIQGGGRLGVIVCGPPTLTLDARCGVNTVMPEAGAEINFHSGSFCF</sequence>
<feature type="transmembrane region" description="Helical" evidence="15">
    <location>
        <begin position="45"/>
        <end position="69"/>
    </location>
</feature>
<dbReference type="EC" id="1.16.1.9" evidence="3"/>
<comment type="catalytic activity">
    <reaction evidence="13">
        <text>2 a Fe(II)-siderophore + NADP(+) + H(+) = 2 a Fe(III)-siderophore + NADPH</text>
        <dbReference type="Rhea" id="RHEA:28795"/>
        <dbReference type="Rhea" id="RHEA-COMP:11342"/>
        <dbReference type="Rhea" id="RHEA-COMP:11344"/>
        <dbReference type="ChEBI" id="CHEBI:15378"/>
        <dbReference type="ChEBI" id="CHEBI:29033"/>
        <dbReference type="ChEBI" id="CHEBI:29034"/>
        <dbReference type="ChEBI" id="CHEBI:57783"/>
        <dbReference type="ChEBI" id="CHEBI:58349"/>
        <dbReference type="EC" id="1.16.1.9"/>
    </reaction>
</comment>
<dbReference type="InterPro" id="IPR017938">
    <property type="entry name" value="Riboflavin_synthase-like_b-brl"/>
</dbReference>
<dbReference type="AlphaFoldDB" id="A0A0J0XBN7"/>
<evidence type="ECO:0000256" key="15">
    <source>
        <dbReference type="SAM" id="Phobius"/>
    </source>
</evidence>
<dbReference type="Pfam" id="PF08030">
    <property type="entry name" value="NAD_binding_6"/>
    <property type="match status" value="1"/>
</dbReference>
<dbReference type="PANTHER" id="PTHR32361">
    <property type="entry name" value="FERRIC/CUPRIC REDUCTASE TRANSMEMBRANE COMPONENT"/>
    <property type="match status" value="1"/>
</dbReference>
<feature type="transmembrane region" description="Helical" evidence="15">
    <location>
        <begin position="176"/>
        <end position="196"/>
    </location>
</feature>
<evidence type="ECO:0000256" key="7">
    <source>
        <dbReference type="ARBA" id="ARBA00022982"/>
    </source>
</evidence>
<evidence type="ECO:0000256" key="3">
    <source>
        <dbReference type="ARBA" id="ARBA00012668"/>
    </source>
</evidence>
<dbReference type="EMBL" id="KQ087301">
    <property type="protein sequence ID" value="KLT38490.1"/>
    <property type="molecule type" value="Genomic_DNA"/>
</dbReference>
<evidence type="ECO:0000256" key="8">
    <source>
        <dbReference type="ARBA" id="ARBA00022989"/>
    </source>
</evidence>
<dbReference type="Gene3D" id="3.40.50.80">
    <property type="entry name" value="Nucleotide-binding domain of ferredoxin-NADP reductase (FNR) module"/>
    <property type="match status" value="1"/>
</dbReference>
<dbReference type="PANTHER" id="PTHR32361:SF9">
    <property type="entry name" value="FERRIC REDUCTASE TRANSMEMBRANE COMPONENT 3-RELATED"/>
    <property type="match status" value="1"/>
</dbReference>
<dbReference type="SUPFAM" id="SSF63380">
    <property type="entry name" value="Riboflavin synthase domain-like"/>
    <property type="match status" value="1"/>
</dbReference>
<dbReference type="GO" id="GO:0005886">
    <property type="term" value="C:plasma membrane"/>
    <property type="evidence" value="ECO:0007669"/>
    <property type="project" value="UniProtKB-SubCell"/>
</dbReference>
<evidence type="ECO:0000256" key="2">
    <source>
        <dbReference type="ARBA" id="ARBA00006278"/>
    </source>
</evidence>
<dbReference type="GO" id="GO:0015677">
    <property type="term" value="P:copper ion import"/>
    <property type="evidence" value="ECO:0007669"/>
    <property type="project" value="TreeGrafter"/>
</dbReference>
<dbReference type="CDD" id="cd06186">
    <property type="entry name" value="NOX_Duox_like_FAD_NADP"/>
    <property type="match status" value="1"/>
</dbReference>
<evidence type="ECO:0000256" key="13">
    <source>
        <dbReference type="ARBA" id="ARBA00048483"/>
    </source>
</evidence>
<dbReference type="Pfam" id="PF08022">
    <property type="entry name" value="FAD_binding_8"/>
    <property type="match status" value="1"/>
</dbReference>
<comment type="subcellular location">
    <subcellularLocation>
        <location evidence="1">Cell membrane</location>
        <topology evidence="1">Multi-pass membrane protein</topology>
    </subcellularLocation>
</comment>
<evidence type="ECO:0000256" key="10">
    <source>
        <dbReference type="ARBA" id="ARBA00023065"/>
    </source>
</evidence>
<dbReference type="Proteomes" id="UP000053611">
    <property type="component" value="Unassembled WGS sequence"/>
</dbReference>
<evidence type="ECO:0000313" key="17">
    <source>
        <dbReference type="EMBL" id="KLT38490.1"/>
    </source>
</evidence>
<feature type="transmembrane region" description="Helical" evidence="15">
    <location>
        <begin position="147"/>
        <end position="169"/>
    </location>
</feature>
<keyword evidence="8 15" id="KW-1133">Transmembrane helix</keyword>
<keyword evidence="9" id="KW-0560">Oxidoreductase</keyword>
<evidence type="ECO:0000256" key="9">
    <source>
        <dbReference type="ARBA" id="ARBA00023002"/>
    </source>
</evidence>